<dbReference type="PROSITE" id="PS50103">
    <property type="entry name" value="ZF_C3H1"/>
    <property type="match status" value="1"/>
</dbReference>
<dbReference type="GO" id="GO:0008270">
    <property type="term" value="F:zinc ion binding"/>
    <property type="evidence" value="ECO:0007669"/>
    <property type="project" value="UniProtKB-KW"/>
</dbReference>
<keyword evidence="2" id="KW-0479">Metal-binding</keyword>
<dbReference type="PANTHER" id="PTHR33400">
    <property type="entry name" value="ZINC FINGER CCCH DOMAIN-CONTAINING PROTEIN 6-RELATED"/>
    <property type="match status" value="1"/>
</dbReference>
<keyword evidence="6" id="KW-1185">Reference proteome</keyword>
<evidence type="ECO:0000259" key="4">
    <source>
        <dbReference type="PROSITE" id="PS50103"/>
    </source>
</evidence>
<dbReference type="EMBL" id="JAAMPC010000002">
    <property type="protein sequence ID" value="KAG2327305.1"/>
    <property type="molecule type" value="Genomic_DNA"/>
</dbReference>
<accession>A0A8X7WDS5</accession>
<feature type="compositionally biased region" description="Polar residues" evidence="3">
    <location>
        <begin position="97"/>
        <end position="106"/>
    </location>
</feature>
<evidence type="ECO:0000256" key="1">
    <source>
        <dbReference type="ARBA" id="ARBA00023125"/>
    </source>
</evidence>
<feature type="region of interest" description="Disordered" evidence="3">
    <location>
        <begin position="160"/>
        <end position="184"/>
    </location>
</feature>
<organism evidence="5 6">
    <name type="scientific">Brassica carinata</name>
    <name type="common">Ethiopian mustard</name>
    <name type="synonym">Abyssinian cabbage</name>
    <dbReference type="NCBI Taxonomy" id="52824"/>
    <lineage>
        <taxon>Eukaryota</taxon>
        <taxon>Viridiplantae</taxon>
        <taxon>Streptophyta</taxon>
        <taxon>Embryophyta</taxon>
        <taxon>Tracheophyta</taxon>
        <taxon>Spermatophyta</taxon>
        <taxon>Magnoliopsida</taxon>
        <taxon>eudicotyledons</taxon>
        <taxon>Gunneridae</taxon>
        <taxon>Pentapetalae</taxon>
        <taxon>rosids</taxon>
        <taxon>malvids</taxon>
        <taxon>Brassicales</taxon>
        <taxon>Brassicaceae</taxon>
        <taxon>Brassiceae</taxon>
        <taxon>Brassica</taxon>
    </lineage>
</organism>
<evidence type="ECO:0000256" key="3">
    <source>
        <dbReference type="SAM" id="MobiDB-lite"/>
    </source>
</evidence>
<dbReference type="GO" id="GO:0003677">
    <property type="term" value="F:DNA binding"/>
    <property type="evidence" value="ECO:0007669"/>
    <property type="project" value="UniProtKB-KW"/>
</dbReference>
<reference evidence="5 6" key="1">
    <citation type="submission" date="2020-02" db="EMBL/GenBank/DDBJ databases">
        <authorList>
            <person name="Ma Q."/>
            <person name="Huang Y."/>
            <person name="Song X."/>
            <person name="Pei D."/>
        </authorList>
    </citation>
    <scope>NUCLEOTIDE SEQUENCE [LARGE SCALE GENOMIC DNA]</scope>
    <source>
        <strain evidence="5">Sxm20200214</strain>
        <tissue evidence="5">Leaf</tissue>
    </source>
</reference>
<feature type="compositionally biased region" description="Polar residues" evidence="3">
    <location>
        <begin position="162"/>
        <end position="184"/>
    </location>
</feature>
<keyword evidence="1" id="KW-0238">DNA-binding</keyword>
<evidence type="ECO:0000313" key="6">
    <source>
        <dbReference type="Proteomes" id="UP000886595"/>
    </source>
</evidence>
<dbReference type="AlphaFoldDB" id="A0A8X7WDS5"/>
<keyword evidence="2" id="KW-0862">Zinc</keyword>
<dbReference type="PANTHER" id="PTHR33400:SF12">
    <property type="entry name" value="ZINC FINGER CCCH DOMAIN-CONTAINING PROTEIN 45-RELATED"/>
    <property type="match status" value="1"/>
</dbReference>
<protein>
    <recommendedName>
        <fullName evidence="4">C3H1-type domain-containing protein</fullName>
    </recommendedName>
</protein>
<dbReference type="Proteomes" id="UP000886595">
    <property type="component" value="Unassembled WGS sequence"/>
</dbReference>
<feature type="region of interest" description="Disordered" evidence="3">
    <location>
        <begin position="82"/>
        <end position="111"/>
    </location>
</feature>
<name>A0A8X7WDS5_BRACI</name>
<gene>
    <name evidence="5" type="ORF">Bca52824_010033</name>
</gene>
<dbReference type="InterPro" id="IPR000571">
    <property type="entry name" value="Znf_CCCH"/>
</dbReference>
<proteinExistence type="predicted"/>
<sequence length="372" mass="40327">MGSNVKKARVSWPSDSMLCQFILNDHLLVASGEESTETGSENLRIAKVLEAFYPHRSLIPSRYPSVSPAVQVDDSITPTIRLTPIEDDDDQPEPPARQSSQSSKTPSLFGLGPADLTPAALSALLNTKEQGSMVDADLLVKFLTDPIIINNLLNAAAKPLETGNNTTTKPPPQHVTTSSAMDTNSPPGNGVTPVLATAQSIVSHVPTQPMAPLILNTYPLSCALKTLPRVEESLEPSSVVVSETQCQSPTSGTWNMISRVQESAGTGTDAQSAYPMNITRDDYFKHLIREHGGVVAPATNNYKRRVDNNNNNNDKKKALVKVKAHKPCMFFGRGRGCKLGESCLYLHDSSKRLWTDDVAAAAPRAKRLKFRT</sequence>
<keyword evidence="2" id="KW-0863">Zinc-finger</keyword>
<comment type="caution">
    <text evidence="5">The sequence shown here is derived from an EMBL/GenBank/DDBJ whole genome shotgun (WGS) entry which is preliminary data.</text>
</comment>
<feature type="domain" description="C3H1-type" evidence="4">
    <location>
        <begin position="323"/>
        <end position="350"/>
    </location>
</feature>
<feature type="zinc finger region" description="C3H1-type" evidence="2">
    <location>
        <begin position="323"/>
        <end position="350"/>
    </location>
</feature>
<evidence type="ECO:0000313" key="5">
    <source>
        <dbReference type="EMBL" id="KAG2327305.1"/>
    </source>
</evidence>
<dbReference type="OrthoDB" id="1928519at2759"/>
<evidence type="ECO:0000256" key="2">
    <source>
        <dbReference type="PROSITE-ProRule" id="PRU00723"/>
    </source>
</evidence>